<protein>
    <submittedName>
        <fullName evidence="3">Uncharacterized protein</fullName>
    </submittedName>
</protein>
<organism evidence="3 4">
    <name type="scientific">Nocardia yunnanensis</name>
    <dbReference type="NCBI Taxonomy" id="2382165"/>
    <lineage>
        <taxon>Bacteria</taxon>
        <taxon>Bacillati</taxon>
        <taxon>Actinomycetota</taxon>
        <taxon>Actinomycetes</taxon>
        <taxon>Mycobacteriales</taxon>
        <taxon>Nocardiaceae</taxon>
        <taxon>Nocardia</taxon>
    </lineage>
</organism>
<dbReference type="AlphaFoldDB" id="A0A386Z7A8"/>
<evidence type="ECO:0000256" key="2">
    <source>
        <dbReference type="SAM" id="SignalP"/>
    </source>
</evidence>
<feature type="region of interest" description="Disordered" evidence="1">
    <location>
        <begin position="122"/>
        <end position="171"/>
    </location>
</feature>
<keyword evidence="2" id="KW-0732">Signal</keyword>
<dbReference type="KEGG" id="nyu:D7D52_06285"/>
<name>A0A386Z7A8_9NOCA</name>
<feature type="compositionally biased region" description="Low complexity" evidence="1">
    <location>
        <begin position="128"/>
        <end position="156"/>
    </location>
</feature>
<dbReference type="SUPFAM" id="SSF81296">
    <property type="entry name" value="E set domains"/>
    <property type="match status" value="1"/>
</dbReference>
<dbReference type="OrthoDB" id="4571099at2"/>
<dbReference type="EMBL" id="CP032568">
    <property type="protein sequence ID" value="AYF73531.1"/>
    <property type="molecule type" value="Genomic_DNA"/>
</dbReference>
<gene>
    <name evidence="3" type="ORF">D7D52_06285</name>
</gene>
<evidence type="ECO:0000256" key="1">
    <source>
        <dbReference type="SAM" id="MobiDB-lite"/>
    </source>
</evidence>
<dbReference type="InterPro" id="IPR014756">
    <property type="entry name" value="Ig_E-set"/>
</dbReference>
<dbReference type="RefSeq" id="WP_120735462.1">
    <property type="nucleotide sequence ID" value="NZ_CP032568.1"/>
</dbReference>
<reference evidence="3 4" key="1">
    <citation type="submission" date="2018-09" db="EMBL/GenBank/DDBJ databases">
        <title>Nocardia yunnanensis sp. nov., an actinomycete isolated from a soil sample.</title>
        <authorList>
            <person name="Zhang J."/>
        </authorList>
    </citation>
    <scope>NUCLEOTIDE SEQUENCE [LARGE SCALE GENOMIC DNA]</scope>
    <source>
        <strain evidence="3 4">CFHS0054</strain>
    </source>
</reference>
<sequence length="188" mass="17761">MRSNPTGRVIGAGLAAATVAGGAAIALAVSPAANATVDTISSSSTTPVVGGTYTLSADLSGASVGLLVAWADNGANLTDPAQIVPWPAGHTSVTWKPTTAGQHVITLNQGDSTKSLVLTVTDNGAGGTTTTAPTTTAPPAATTTPPTSTPATTAPGSGSGTGSFGSGSATGSAGALISGLLRGLFGSS</sequence>
<proteinExistence type="predicted"/>
<dbReference type="Proteomes" id="UP000267164">
    <property type="component" value="Chromosome"/>
</dbReference>
<accession>A0A386Z7A8</accession>
<evidence type="ECO:0000313" key="3">
    <source>
        <dbReference type="EMBL" id="AYF73531.1"/>
    </source>
</evidence>
<evidence type="ECO:0000313" key="4">
    <source>
        <dbReference type="Proteomes" id="UP000267164"/>
    </source>
</evidence>
<keyword evidence="4" id="KW-1185">Reference proteome</keyword>
<feature type="chain" id="PRO_5017451119" evidence="2">
    <location>
        <begin position="36"/>
        <end position="188"/>
    </location>
</feature>
<feature type="signal peptide" evidence="2">
    <location>
        <begin position="1"/>
        <end position="35"/>
    </location>
</feature>